<keyword evidence="4" id="KW-1185">Reference proteome</keyword>
<dbReference type="EMBL" id="JAOYFB010000001">
    <property type="protein sequence ID" value="KAK4004851.1"/>
    <property type="molecule type" value="Genomic_DNA"/>
</dbReference>
<organism evidence="3 4">
    <name type="scientific">Daphnia magna</name>
    <dbReference type="NCBI Taxonomy" id="35525"/>
    <lineage>
        <taxon>Eukaryota</taxon>
        <taxon>Metazoa</taxon>
        <taxon>Ecdysozoa</taxon>
        <taxon>Arthropoda</taxon>
        <taxon>Crustacea</taxon>
        <taxon>Branchiopoda</taxon>
        <taxon>Diplostraca</taxon>
        <taxon>Cladocera</taxon>
        <taxon>Anomopoda</taxon>
        <taxon>Daphniidae</taxon>
        <taxon>Daphnia</taxon>
    </lineage>
</organism>
<evidence type="ECO:0000313" key="4">
    <source>
        <dbReference type="Proteomes" id="UP001234178"/>
    </source>
</evidence>
<feature type="signal peptide" evidence="2">
    <location>
        <begin position="1"/>
        <end position="15"/>
    </location>
</feature>
<feature type="compositionally biased region" description="Polar residues" evidence="1">
    <location>
        <begin position="256"/>
        <end position="273"/>
    </location>
</feature>
<gene>
    <name evidence="3" type="ORF">OUZ56_006573</name>
</gene>
<evidence type="ECO:0000313" key="3">
    <source>
        <dbReference type="EMBL" id="KAK4004851.1"/>
    </source>
</evidence>
<dbReference type="Proteomes" id="UP001234178">
    <property type="component" value="Unassembled WGS sequence"/>
</dbReference>
<protein>
    <submittedName>
        <fullName evidence="3">Uncharacterized protein</fullName>
    </submittedName>
</protein>
<evidence type="ECO:0000256" key="1">
    <source>
        <dbReference type="SAM" id="MobiDB-lite"/>
    </source>
</evidence>
<keyword evidence="2" id="KW-0732">Signal</keyword>
<name>A0ABQ9YW30_9CRUS</name>
<reference evidence="3 4" key="1">
    <citation type="journal article" date="2023" name="Nucleic Acids Res.">
        <title>The hologenome of Daphnia magna reveals possible DNA methylation and microbiome-mediated evolution of the host genome.</title>
        <authorList>
            <person name="Chaturvedi A."/>
            <person name="Li X."/>
            <person name="Dhandapani V."/>
            <person name="Marshall H."/>
            <person name="Kissane S."/>
            <person name="Cuenca-Cambronero M."/>
            <person name="Asole G."/>
            <person name="Calvet F."/>
            <person name="Ruiz-Romero M."/>
            <person name="Marangio P."/>
            <person name="Guigo R."/>
            <person name="Rago D."/>
            <person name="Mirbahai L."/>
            <person name="Eastwood N."/>
            <person name="Colbourne J.K."/>
            <person name="Zhou J."/>
            <person name="Mallon E."/>
            <person name="Orsini L."/>
        </authorList>
    </citation>
    <scope>NUCLEOTIDE SEQUENCE [LARGE SCALE GENOMIC DNA]</scope>
    <source>
        <strain evidence="3">LRV0_1</strain>
    </source>
</reference>
<proteinExistence type="predicted"/>
<feature type="region of interest" description="Disordered" evidence="1">
    <location>
        <begin position="247"/>
        <end position="273"/>
    </location>
</feature>
<feature type="chain" id="PRO_5046538687" evidence="2">
    <location>
        <begin position="16"/>
        <end position="273"/>
    </location>
</feature>
<sequence>MKLIVILSIVYLSSANPVDVYSKPSGNRLQMIEQETLDHLTELVLALKSNDIPKHIGELPLSQLTGCITPLQRGLIKTCIFKSNSSNKSGNATLSDCSKMEIPTDEGHEDVSSDVVHHTTHSIFPMVMECVVGTLSPPGMVGFTNITYLKQGIIDTTSLSEEQRTSALPVLESCLSSTFTLPQINDMKQLSMKSGEGNSSAIAMKAMICAAKAILLNGCPAVVQTRMAEQQIQMSANVAVMTDNDSARSNKEVVDGNSSVCNKSMETPTKYSE</sequence>
<comment type="caution">
    <text evidence="3">The sequence shown here is derived from an EMBL/GenBank/DDBJ whole genome shotgun (WGS) entry which is preliminary data.</text>
</comment>
<accession>A0ABQ9YW30</accession>
<evidence type="ECO:0000256" key="2">
    <source>
        <dbReference type="SAM" id="SignalP"/>
    </source>
</evidence>